<proteinExistence type="predicted"/>
<dbReference type="InterPro" id="IPR014729">
    <property type="entry name" value="Rossmann-like_a/b/a_fold"/>
</dbReference>
<reference evidence="2" key="1">
    <citation type="journal article" date="2015" name="Nature">
        <title>Complex archaea that bridge the gap between prokaryotes and eukaryotes.</title>
        <authorList>
            <person name="Spang A."/>
            <person name="Saw J.H."/>
            <person name="Jorgensen S.L."/>
            <person name="Zaremba-Niedzwiedzka K."/>
            <person name="Martijn J."/>
            <person name="Lind A.E."/>
            <person name="van Eijk R."/>
            <person name="Schleper C."/>
            <person name="Guy L."/>
            <person name="Ettema T.J."/>
        </authorList>
    </citation>
    <scope>NUCLEOTIDE SEQUENCE</scope>
</reference>
<dbReference type="PANTHER" id="PTHR43196">
    <property type="entry name" value="SULFATE ADENYLYLTRANSFERASE SUBUNIT 2"/>
    <property type="match status" value="1"/>
</dbReference>
<dbReference type="Gene3D" id="3.40.50.620">
    <property type="entry name" value="HUPs"/>
    <property type="match status" value="1"/>
</dbReference>
<dbReference type="InterPro" id="IPR050128">
    <property type="entry name" value="Sulfate_adenylyltrnsfr_sub2"/>
</dbReference>
<evidence type="ECO:0000259" key="1">
    <source>
        <dbReference type="Pfam" id="PF01507"/>
    </source>
</evidence>
<feature type="domain" description="Phosphoadenosine phosphosulphate reductase" evidence="1">
    <location>
        <begin position="18"/>
        <end position="145"/>
    </location>
</feature>
<name>A0A0F9EXY9_9ZZZZ</name>
<dbReference type="Pfam" id="PF01507">
    <property type="entry name" value="PAPS_reduct"/>
    <property type="match status" value="1"/>
</dbReference>
<dbReference type="PANTHER" id="PTHR43196:SF2">
    <property type="entry name" value="PHOSPHOADENOSINE PHOSPHOSULFATE REDUCTASE"/>
    <property type="match status" value="1"/>
</dbReference>
<dbReference type="AlphaFoldDB" id="A0A0F9EXY9"/>
<gene>
    <name evidence="2" type="ORF">LCGC14_2098080</name>
</gene>
<dbReference type="SUPFAM" id="SSF52402">
    <property type="entry name" value="Adenine nucleotide alpha hydrolases-like"/>
    <property type="match status" value="1"/>
</dbReference>
<accession>A0A0F9EXY9</accession>
<dbReference type="EMBL" id="LAZR01025683">
    <property type="protein sequence ID" value="KKL71121.1"/>
    <property type="molecule type" value="Genomic_DNA"/>
</dbReference>
<comment type="caution">
    <text evidence="2">The sequence shown here is derived from an EMBL/GenBank/DDBJ whole genome shotgun (WGS) entry which is preliminary data.</text>
</comment>
<dbReference type="InterPro" id="IPR002500">
    <property type="entry name" value="PAPS_reduct_dom"/>
</dbReference>
<protein>
    <recommendedName>
        <fullName evidence="1">Phosphoadenosine phosphosulphate reductase domain-containing protein</fullName>
    </recommendedName>
</protein>
<evidence type="ECO:0000313" key="2">
    <source>
        <dbReference type="EMBL" id="KKL71121.1"/>
    </source>
</evidence>
<sequence>MATMQEALDSLSNKSIRHIVSVSGGKDSAALAVYMRQRYPQIDAEHVFCDTGCELPETDAYLERLEGLLGKPVVRVSALSLLDIAEKPGRNPFDIYLREIYGGFLPSPRSRWCTRVLKIEPFEAYVGDGQAFSYIGIRADEDRQGYVPKKPPRISQRPNIVPVYPFKDDGIVLADVKRILEDTGLGLPEYYQWRSRSGCYFCFYQQIGEWQGLRERYPDLFEGAKNYELDDDGRRTFSWVDGRSLDEIAQLPRHEVPTMDETEGCAICHL</sequence>
<organism evidence="2">
    <name type="scientific">marine sediment metagenome</name>
    <dbReference type="NCBI Taxonomy" id="412755"/>
    <lineage>
        <taxon>unclassified sequences</taxon>
        <taxon>metagenomes</taxon>
        <taxon>ecological metagenomes</taxon>
    </lineage>
</organism>
<dbReference type="GO" id="GO:0003824">
    <property type="term" value="F:catalytic activity"/>
    <property type="evidence" value="ECO:0007669"/>
    <property type="project" value="InterPro"/>
</dbReference>